<protein>
    <submittedName>
        <fullName evidence="2">DUF2782 domain-containing protein</fullName>
    </submittedName>
</protein>
<evidence type="ECO:0000313" key="3">
    <source>
        <dbReference type="Proteomes" id="UP001410394"/>
    </source>
</evidence>
<comment type="caution">
    <text evidence="2">The sequence shown here is derived from an EMBL/GenBank/DDBJ whole genome shotgun (WGS) entry which is preliminary data.</text>
</comment>
<dbReference type="Proteomes" id="UP001410394">
    <property type="component" value="Unassembled WGS sequence"/>
</dbReference>
<dbReference type="Pfam" id="PF11191">
    <property type="entry name" value="DUF2782"/>
    <property type="match status" value="1"/>
</dbReference>
<evidence type="ECO:0000256" key="1">
    <source>
        <dbReference type="SAM" id="MobiDB-lite"/>
    </source>
</evidence>
<sequence>MKHRIALLVVLGLFGARLGATEVPPPPKLEPIEEPRNAASLPQATAPATSAAQLPAAKPGSEVSERNQGEERIREFRLKGRLYMIHVYPAIGLPYTLIDETGDGVFNRSDARGNLPRNAQWKVLSW</sequence>
<organism evidence="2 3">
    <name type="scientific">Uliginosibacterium sediminicola</name>
    <dbReference type="NCBI Taxonomy" id="2024550"/>
    <lineage>
        <taxon>Bacteria</taxon>
        <taxon>Pseudomonadati</taxon>
        <taxon>Pseudomonadota</taxon>
        <taxon>Betaproteobacteria</taxon>
        <taxon>Rhodocyclales</taxon>
        <taxon>Zoogloeaceae</taxon>
        <taxon>Uliginosibacterium</taxon>
    </lineage>
</organism>
<dbReference type="Gene3D" id="2.20.130.30">
    <property type="entry name" value="Protein of unknown function DUF2782"/>
    <property type="match status" value="1"/>
</dbReference>
<feature type="region of interest" description="Disordered" evidence="1">
    <location>
        <begin position="19"/>
        <end position="70"/>
    </location>
</feature>
<dbReference type="InterPro" id="IPR021357">
    <property type="entry name" value="DUF2782"/>
</dbReference>
<dbReference type="EMBL" id="JBDIVE010000001">
    <property type="protein sequence ID" value="MEN3067460.1"/>
    <property type="molecule type" value="Genomic_DNA"/>
</dbReference>
<name>A0ABU9YUQ5_9RHOO</name>
<gene>
    <name evidence="2" type="ORF">ABDB84_03150</name>
</gene>
<evidence type="ECO:0000313" key="2">
    <source>
        <dbReference type="EMBL" id="MEN3067460.1"/>
    </source>
</evidence>
<reference evidence="2 3" key="1">
    <citation type="journal article" date="2018" name="Int. J. Syst. Evol. Microbiol.">
        <title>Uliginosibacterium sediminicola sp. nov., isolated from freshwater sediment.</title>
        <authorList>
            <person name="Hwang W.M."/>
            <person name="Kim S.M."/>
            <person name="Kang K."/>
            <person name="Ahn T.Y."/>
        </authorList>
    </citation>
    <scope>NUCLEOTIDE SEQUENCE [LARGE SCALE GENOMIC DNA]</scope>
    <source>
        <strain evidence="2 3">M1-21</strain>
    </source>
</reference>
<dbReference type="RefSeq" id="WP_345918225.1">
    <property type="nucleotide sequence ID" value="NZ_JBDIVE010000001.1"/>
</dbReference>
<keyword evidence="3" id="KW-1185">Reference proteome</keyword>
<feature type="compositionally biased region" description="Low complexity" evidence="1">
    <location>
        <begin position="38"/>
        <end position="57"/>
    </location>
</feature>
<accession>A0ABU9YUQ5</accession>
<proteinExistence type="predicted"/>